<gene>
    <name evidence="2" type="ORF">QVO10_08565</name>
</gene>
<comment type="caution">
    <text evidence="2">The sequence shown here is derived from an EMBL/GenBank/DDBJ whole genome shotgun (WGS) entry which is preliminary data.</text>
</comment>
<feature type="transmembrane region" description="Helical" evidence="1">
    <location>
        <begin position="113"/>
        <end position="138"/>
    </location>
</feature>
<dbReference type="EMBL" id="JAUEII010000016">
    <property type="protein sequence ID" value="MDN0049437.1"/>
    <property type="molecule type" value="Genomic_DNA"/>
</dbReference>
<protein>
    <recommendedName>
        <fullName evidence="4">TMhelix containing protein</fullName>
    </recommendedName>
</protein>
<evidence type="ECO:0000313" key="2">
    <source>
        <dbReference type="EMBL" id="MDN0049437.1"/>
    </source>
</evidence>
<proteinExistence type="predicted"/>
<accession>A0ABT7X5R7</accession>
<organism evidence="2 3">
    <name type="scientific">Bacteroides gallinaceum</name>
    <dbReference type="NCBI Taxonomy" id="1462571"/>
    <lineage>
        <taxon>Bacteria</taxon>
        <taxon>Pseudomonadati</taxon>
        <taxon>Bacteroidota</taxon>
        <taxon>Bacteroidia</taxon>
        <taxon>Bacteroidales</taxon>
        <taxon>Bacteroidaceae</taxon>
        <taxon>Bacteroides</taxon>
    </lineage>
</organism>
<dbReference type="RefSeq" id="WP_217719847.1">
    <property type="nucleotide sequence ID" value="NZ_JAUEII010000016.1"/>
</dbReference>
<evidence type="ECO:0000313" key="3">
    <source>
        <dbReference type="Proteomes" id="UP001167871"/>
    </source>
</evidence>
<feature type="transmembrane region" description="Helical" evidence="1">
    <location>
        <begin position="50"/>
        <end position="72"/>
    </location>
</feature>
<dbReference type="Proteomes" id="UP001167871">
    <property type="component" value="Unassembled WGS sequence"/>
</dbReference>
<reference evidence="2" key="2">
    <citation type="submission" date="2024-05" db="EMBL/GenBank/DDBJ databases">
        <title>Identification and characterization of horizontal gene transfer across gut microbiota members of farm animals based on homology search.</title>
        <authorList>
            <person name="Schwarzerova J."/>
            <person name="Nykrynova M."/>
            <person name="Jureckova K."/>
            <person name="Cejkova D."/>
            <person name="Rychlik I."/>
        </authorList>
    </citation>
    <scope>NUCLEOTIDE SEQUENCE</scope>
    <source>
        <strain evidence="2">84_SSukc20</strain>
    </source>
</reference>
<keyword evidence="1" id="KW-0812">Transmembrane</keyword>
<reference evidence="2" key="1">
    <citation type="submission" date="2023-06" db="EMBL/GenBank/DDBJ databases">
        <authorList>
            <person name="Zeman M."/>
            <person name="Kubasova T."/>
            <person name="Jahodarova E."/>
            <person name="Nykrynova M."/>
            <person name="Rychlik I."/>
        </authorList>
    </citation>
    <scope>NUCLEOTIDE SEQUENCE</scope>
    <source>
        <strain evidence="2">84_SSukc20</strain>
    </source>
</reference>
<evidence type="ECO:0000256" key="1">
    <source>
        <dbReference type="SAM" id="Phobius"/>
    </source>
</evidence>
<keyword evidence="1" id="KW-0472">Membrane</keyword>
<name>A0ABT7X5R7_9BACE</name>
<keyword evidence="3" id="KW-1185">Reference proteome</keyword>
<sequence length="145" mass="16944">MEKDELFKEIDLIQNCINRMAKNSFMLKGWALTIFAGVTAFTKGENFSNPVTLVCTTIIPFVCFWILDTFFLRTEKKYRKMYEDMLIKRKDNNTEGQYELNPPKIKVDCFLKVMFSITLVVFYGIPLLASIFLLVISIKHNYVCI</sequence>
<feature type="transmembrane region" description="Helical" evidence="1">
    <location>
        <begin position="25"/>
        <end position="44"/>
    </location>
</feature>
<keyword evidence="1" id="KW-1133">Transmembrane helix</keyword>
<evidence type="ECO:0008006" key="4">
    <source>
        <dbReference type="Google" id="ProtNLM"/>
    </source>
</evidence>